<feature type="transmembrane region" description="Helical" evidence="8">
    <location>
        <begin position="227"/>
        <end position="246"/>
    </location>
</feature>
<feature type="transmembrane region" description="Helical" evidence="8">
    <location>
        <begin position="47"/>
        <end position="66"/>
    </location>
</feature>
<proteinExistence type="predicted"/>
<evidence type="ECO:0000256" key="7">
    <source>
        <dbReference type="ARBA" id="ARBA00023136"/>
    </source>
</evidence>
<accession>A0ABV7ZWT9</accession>
<dbReference type="Pfam" id="PF02386">
    <property type="entry name" value="TrkH"/>
    <property type="match status" value="1"/>
</dbReference>
<keyword evidence="2" id="KW-0813">Transport</keyword>
<evidence type="ECO:0000256" key="1">
    <source>
        <dbReference type="ARBA" id="ARBA00004651"/>
    </source>
</evidence>
<dbReference type="InterPro" id="IPR003445">
    <property type="entry name" value="Cat_transpt"/>
</dbReference>
<keyword evidence="6" id="KW-0406">Ion transport</keyword>
<evidence type="ECO:0000256" key="6">
    <source>
        <dbReference type="ARBA" id="ARBA00023065"/>
    </source>
</evidence>
<evidence type="ECO:0000313" key="10">
    <source>
        <dbReference type="Proteomes" id="UP001595617"/>
    </source>
</evidence>
<evidence type="ECO:0000313" key="9">
    <source>
        <dbReference type="EMBL" id="MFC3851610.1"/>
    </source>
</evidence>
<keyword evidence="4 8" id="KW-0812">Transmembrane</keyword>
<organism evidence="9 10">
    <name type="scientific">Saccharospirillum mangrovi</name>
    <dbReference type="NCBI Taxonomy" id="2161747"/>
    <lineage>
        <taxon>Bacteria</taxon>
        <taxon>Pseudomonadati</taxon>
        <taxon>Pseudomonadota</taxon>
        <taxon>Gammaproteobacteria</taxon>
        <taxon>Oceanospirillales</taxon>
        <taxon>Saccharospirillaceae</taxon>
        <taxon>Saccharospirillum</taxon>
    </lineage>
</organism>
<dbReference type="EMBL" id="JBHRYR010000002">
    <property type="protein sequence ID" value="MFC3851610.1"/>
    <property type="molecule type" value="Genomic_DNA"/>
</dbReference>
<feature type="transmembrane region" description="Helical" evidence="8">
    <location>
        <begin position="306"/>
        <end position="324"/>
    </location>
</feature>
<comment type="subcellular location">
    <subcellularLocation>
        <location evidence="1">Cell membrane</location>
        <topology evidence="1">Multi-pass membrane protein</topology>
    </subcellularLocation>
</comment>
<dbReference type="PANTHER" id="PTHR32024">
    <property type="entry name" value="TRK SYSTEM POTASSIUM UPTAKE PROTEIN TRKG-RELATED"/>
    <property type="match status" value="1"/>
</dbReference>
<dbReference type="Proteomes" id="UP001595617">
    <property type="component" value="Unassembled WGS sequence"/>
</dbReference>
<reference evidence="10" key="1">
    <citation type="journal article" date="2019" name="Int. J. Syst. Evol. Microbiol.">
        <title>The Global Catalogue of Microorganisms (GCM) 10K type strain sequencing project: providing services to taxonomists for standard genome sequencing and annotation.</title>
        <authorList>
            <consortium name="The Broad Institute Genomics Platform"/>
            <consortium name="The Broad Institute Genome Sequencing Center for Infectious Disease"/>
            <person name="Wu L."/>
            <person name="Ma J."/>
        </authorList>
    </citation>
    <scope>NUCLEOTIDE SEQUENCE [LARGE SCALE GENOMIC DNA]</scope>
    <source>
        <strain evidence="10">IBRC 10765</strain>
    </source>
</reference>
<comment type="caution">
    <text evidence="9">The sequence shown here is derived from an EMBL/GenBank/DDBJ whole genome shotgun (WGS) entry which is preliminary data.</text>
</comment>
<feature type="transmembrane region" description="Helical" evidence="8">
    <location>
        <begin position="402"/>
        <end position="423"/>
    </location>
</feature>
<evidence type="ECO:0000256" key="4">
    <source>
        <dbReference type="ARBA" id="ARBA00022692"/>
    </source>
</evidence>
<dbReference type="PANTHER" id="PTHR32024:SF1">
    <property type="entry name" value="KTR SYSTEM POTASSIUM UPTAKE PROTEIN B"/>
    <property type="match status" value="1"/>
</dbReference>
<evidence type="ECO:0000256" key="8">
    <source>
        <dbReference type="SAM" id="Phobius"/>
    </source>
</evidence>
<protein>
    <submittedName>
        <fullName evidence="9">TrkH family potassium uptake protein</fullName>
    </submittedName>
</protein>
<feature type="transmembrane region" description="Helical" evidence="8">
    <location>
        <begin position="123"/>
        <end position="153"/>
    </location>
</feature>
<gene>
    <name evidence="9" type="ORF">ACFOOG_02090</name>
</gene>
<feature type="transmembrane region" description="Helical" evidence="8">
    <location>
        <begin position="20"/>
        <end position="40"/>
    </location>
</feature>
<name>A0ABV7ZWT9_9GAMM</name>
<feature type="transmembrane region" description="Helical" evidence="8">
    <location>
        <begin position="78"/>
        <end position="102"/>
    </location>
</feature>
<keyword evidence="7 8" id="KW-0472">Membrane</keyword>
<evidence type="ECO:0000256" key="5">
    <source>
        <dbReference type="ARBA" id="ARBA00022989"/>
    </source>
</evidence>
<feature type="transmembrane region" description="Helical" evidence="8">
    <location>
        <begin position="345"/>
        <end position="366"/>
    </location>
</feature>
<keyword evidence="5 8" id="KW-1133">Transmembrane helix</keyword>
<evidence type="ECO:0000256" key="3">
    <source>
        <dbReference type="ARBA" id="ARBA00022475"/>
    </source>
</evidence>
<keyword evidence="3" id="KW-1003">Cell membrane</keyword>
<dbReference type="RefSeq" id="WP_380692812.1">
    <property type="nucleotide sequence ID" value="NZ_JBHRYR010000002.1"/>
</dbReference>
<keyword evidence="10" id="KW-1185">Reference proteome</keyword>
<feature type="transmembrane region" description="Helical" evidence="8">
    <location>
        <begin position="193"/>
        <end position="215"/>
    </location>
</feature>
<evidence type="ECO:0000256" key="2">
    <source>
        <dbReference type="ARBA" id="ARBA00022448"/>
    </source>
</evidence>
<sequence>MAITHVVTRLKFWDTPGGALLQFFVAGAVVGTLLLALPFSRTTPIPLLDLLFTAMSAITVTGLITMDTAGDFTAFGQTVIAFLIQVGGLGYMLIGTLLLLGYKQGISLRAQSTLGVTAQLSENVSLFVLIRFVVLFSLGSVTLMTLILATVWWPVKGWGALGYGLFHAISAFNNAGFALYSDSLMSVPGGQPIIWLHAMGFIFGGLGFVVVFECVMPKTALSIHTRIMLYGTLGMLLLGTVLLLFFERNSPVLGEGSWRLTHAFFQAATTRTAGFNSVDIAEMSHASQAFMMINMVIGAGPGSTAGGIRLTTFVLLLTGLVAAVQGRNSTRLLGRTLQVEQLLRASGILVLTLALLSFMCILLLALEPELSPVAVIFEVVSALGTVGLSLGITGSLGDHGKLLIIVIMLVGKVSPVMLFAALAGRPERPLRYAGGNLNLG</sequence>
<feature type="transmembrane region" description="Helical" evidence="8">
    <location>
        <begin position="372"/>
        <end position="390"/>
    </location>
</feature>